<dbReference type="AlphaFoldDB" id="A0A2T7A4C6"/>
<dbReference type="OrthoDB" id="4363844at2759"/>
<dbReference type="PANTHER" id="PTHR42648">
    <property type="entry name" value="TRANSPOSASE, PUTATIVE-RELATED"/>
    <property type="match status" value="1"/>
</dbReference>
<dbReference type="SUPFAM" id="SSF53098">
    <property type="entry name" value="Ribonuclease H-like"/>
    <property type="match status" value="1"/>
</dbReference>
<evidence type="ECO:0000313" key="2">
    <source>
        <dbReference type="Proteomes" id="UP000244722"/>
    </source>
</evidence>
<dbReference type="GO" id="GO:0003676">
    <property type="term" value="F:nucleic acid binding"/>
    <property type="evidence" value="ECO:0007669"/>
    <property type="project" value="InterPro"/>
</dbReference>
<dbReference type="InterPro" id="IPR036397">
    <property type="entry name" value="RNaseH_sf"/>
</dbReference>
<dbReference type="InterPro" id="IPR012337">
    <property type="entry name" value="RNaseH-like_sf"/>
</dbReference>
<feature type="non-terminal residue" evidence="1">
    <location>
        <position position="98"/>
    </location>
</feature>
<protein>
    <recommendedName>
        <fullName evidence="3">Integrase catalytic domain-containing protein</fullName>
    </recommendedName>
</protein>
<evidence type="ECO:0008006" key="3">
    <source>
        <dbReference type="Google" id="ProtNLM"/>
    </source>
</evidence>
<comment type="caution">
    <text evidence="1">The sequence shown here is derived from an EMBL/GenBank/DDBJ whole genome shotgun (WGS) entry which is preliminary data.</text>
</comment>
<sequence length="98" mass="11206">LPLTIWGEALTHAVYTRNRMPHATLNNQSPYEVLTGEMPDLGYLQLFGSPAHVFVPEERLKMKGKLLAGSVEGFLVDYGQQRNHYRFWIPSLHRVVIS</sequence>
<dbReference type="PANTHER" id="PTHR42648:SF28">
    <property type="entry name" value="TRANSPOSON-ENCODED PROTEIN WITH RIBONUCLEASE H-LIKE AND RETROVIRUS ZINC FINGER-LIKE DOMAINS"/>
    <property type="match status" value="1"/>
</dbReference>
<evidence type="ECO:0000313" key="1">
    <source>
        <dbReference type="EMBL" id="PUU82606.1"/>
    </source>
</evidence>
<dbReference type="Proteomes" id="UP000244722">
    <property type="component" value="Unassembled WGS sequence"/>
</dbReference>
<proteinExistence type="predicted"/>
<reference evidence="1 2" key="1">
    <citation type="submission" date="2017-04" db="EMBL/GenBank/DDBJ databases">
        <title>Draft genome sequence of Tuber borchii Vittad., a whitish edible truffle.</title>
        <authorList>
            <consortium name="DOE Joint Genome Institute"/>
            <person name="Murat C."/>
            <person name="Kuo A."/>
            <person name="Barry K.W."/>
            <person name="Clum A."/>
            <person name="Dockter R.B."/>
            <person name="Fauchery L."/>
            <person name="Iotti M."/>
            <person name="Kohler A."/>
            <person name="Labutti K."/>
            <person name="Lindquist E.A."/>
            <person name="Lipzen A."/>
            <person name="Ohm R.A."/>
            <person name="Wang M."/>
            <person name="Grigoriev I.V."/>
            <person name="Zambonelli A."/>
            <person name="Martin F.M."/>
        </authorList>
    </citation>
    <scope>NUCLEOTIDE SEQUENCE [LARGE SCALE GENOMIC DNA]</scope>
    <source>
        <strain evidence="1 2">Tbo3840</strain>
    </source>
</reference>
<dbReference type="EMBL" id="NESQ01000025">
    <property type="protein sequence ID" value="PUU82606.1"/>
    <property type="molecule type" value="Genomic_DNA"/>
</dbReference>
<keyword evidence="2" id="KW-1185">Reference proteome</keyword>
<dbReference type="STRING" id="42251.A0A2T7A4C6"/>
<accession>A0A2T7A4C6</accession>
<gene>
    <name evidence="1" type="ORF">B9Z19DRAFT_897212</name>
</gene>
<dbReference type="Gene3D" id="3.30.420.10">
    <property type="entry name" value="Ribonuclease H-like superfamily/Ribonuclease H"/>
    <property type="match status" value="1"/>
</dbReference>
<dbReference type="InterPro" id="IPR039537">
    <property type="entry name" value="Retrotran_Ty1/copia-like"/>
</dbReference>
<organism evidence="1 2">
    <name type="scientific">Tuber borchii</name>
    <name type="common">White truffle</name>
    <dbReference type="NCBI Taxonomy" id="42251"/>
    <lineage>
        <taxon>Eukaryota</taxon>
        <taxon>Fungi</taxon>
        <taxon>Dikarya</taxon>
        <taxon>Ascomycota</taxon>
        <taxon>Pezizomycotina</taxon>
        <taxon>Pezizomycetes</taxon>
        <taxon>Pezizales</taxon>
        <taxon>Tuberaceae</taxon>
        <taxon>Tuber</taxon>
    </lineage>
</organism>
<name>A0A2T7A4C6_TUBBO</name>
<feature type="non-terminal residue" evidence="1">
    <location>
        <position position="1"/>
    </location>
</feature>